<dbReference type="Pfam" id="PF12833">
    <property type="entry name" value="HTH_18"/>
    <property type="match status" value="1"/>
</dbReference>
<dbReference type="InterPro" id="IPR018060">
    <property type="entry name" value="HTH_AraC"/>
</dbReference>
<evidence type="ECO:0000313" key="6">
    <source>
        <dbReference type="Proteomes" id="UP000095143"/>
    </source>
</evidence>
<dbReference type="EMBL" id="MDEN01000066">
    <property type="protein sequence ID" value="OCX15750.1"/>
    <property type="molecule type" value="Genomic_DNA"/>
</dbReference>
<dbReference type="GO" id="GO:0005829">
    <property type="term" value="C:cytosol"/>
    <property type="evidence" value="ECO:0007669"/>
    <property type="project" value="TreeGrafter"/>
</dbReference>
<accession>A0A1C2DLV3</accession>
<dbReference type="OrthoDB" id="5582699at2"/>
<evidence type="ECO:0000256" key="2">
    <source>
        <dbReference type="ARBA" id="ARBA00023125"/>
    </source>
</evidence>
<evidence type="ECO:0000259" key="4">
    <source>
        <dbReference type="PROSITE" id="PS01124"/>
    </source>
</evidence>
<dbReference type="PANTHER" id="PTHR47894:SF1">
    <property type="entry name" value="HTH-TYPE TRANSCRIPTIONAL REGULATOR VQSM"/>
    <property type="match status" value="1"/>
</dbReference>
<dbReference type="RefSeq" id="WP_065990989.1">
    <property type="nucleotide sequence ID" value="NZ_MDEN01000066.1"/>
</dbReference>
<keyword evidence="1" id="KW-0805">Transcription regulation</keyword>
<proteinExistence type="predicted"/>
<dbReference type="InterPro" id="IPR032687">
    <property type="entry name" value="AraC-type_N"/>
</dbReference>
<dbReference type="GO" id="GO:0000976">
    <property type="term" value="F:transcription cis-regulatory region binding"/>
    <property type="evidence" value="ECO:0007669"/>
    <property type="project" value="TreeGrafter"/>
</dbReference>
<keyword evidence="3" id="KW-0804">Transcription</keyword>
<dbReference type="GO" id="GO:0003700">
    <property type="term" value="F:DNA-binding transcription factor activity"/>
    <property type="evidence" value="ECO:0007669"/>
    <property type="project" value="InterPro"/>
</dbReference>
<dbReference type="PROSITE" id="PS01124">
    <property type="entry name" value="HTH_ARAC_FAMILY_2"/>
    <property type="match status" value="1"/>
</dbReference>
<dbReference type="InterPro" id="IPR009057">
    <property type="entry name" value="Homeodomain-like_sf"/>
</dbReference>
<keyword evidence="2" id="KW-0238">DNA-binding</keyword>
<protein>
    <submittedName>
        <fullName evidence="5">AraC family transcriptional regulator</fullName>
    </submittedName>
</protein>
<sequence length="335" mass="37744">MSEPSILASWTRALRKQLDALGLDSLALSQAAGLDPQLMDDPNARYPVTVTTRFWELAVQASGDPALGLRVSRFVSPTTFHALGYALVASGSLREVFERIVRYHPVVSDALVMSFERVDERYEFRFRVPDGSPVPANEAMDAFAAIYVRTCRNRLGRHYAPLAVHLMRPQPEDPQPWHDVFRAPLFFGAAENLLSFASEDFDRHLDDGNPELAVHNEAVLNRTLEQLSALTWERKVRGAIETHLPEGEPSAEHIAHTLHLSLRSLQRHLADEGCRYDLLLNQCRQNLALQHMRDPGCSLSEVAYLLGFADTSSFSRAFKRWTGITPSQYREGMLH</sequence>
<evidence type="ECO:0000256" key="1">
    <source>
        <dbReference type="ARBA" id="ARBA00023015"/>
    </source>
</evidence>
<dbReference type="InterPro" id="IPR020449">
    <property type="entry name" value="Tscrpt_reg_AraC-type_HTH"/>
</dbReference>
<name>A0A1C2DLV3_9PSED</name>
<dbReference type="Proteomes" id="UP000095143">
    <property type="component" value="Unassembled WGS sequence"/>
</dbReference>
<organism evidence="5 6">
    <name type="scientific">Pseudomonas graminis</name>
    <dbReference type="NCBI Taxonomy" id="158627"/>
    <lineage>
        <taxon>Bacteria</taxon>
        <taxon>Pseudomonadati</taxon>
        <taxon>Pseudomonadota</taxon>
        <taxon>Gammaproteobacteria</taxon>
        <taxon>Pseudomonadales</taxon>
        <taxon>Pseudomonadaceae</taxon>
        <taxon>Pseudomonas</taxon>
    </lineage>
</organism>
<dbReference type="Gene3D" id="1.10.10.60">
    <property type="entry name" value="Homeodomain-like"/>
    <property type="match status" value="1"/>
</dbReference>
<evidence type="ECO:0000313" key="5">
    <source>
        <dbReference type="EMBL" id="OCX15750.1"/>
    </source>
</evidence>
<reference evidence="5 6" key="1">
    <citation type="submission" date="2016-08" db="EMBL/GenBank/DDBJ databases">
        <title>Whole genome sequence of Pseudomonas graminis strain UASWS1507, a potential biological control agent for agriculture.</title>
        <authorList>
            <person name="Crovadore J."/>
            <person name="Calmin G."/>
            <person name="Chablais R."/>
            <person name="Cochard B."/>
            <person name="Lefort F."/>
        </authorList>
    </citation>
    <scope>NUCLEOTIDE SEQUENCE [LARGE SCALE GENOMIC DNA]</scope>
    <source>
        <strain evidence="5 6">UASWS1507</strain>
    </source>
</reference>
<dbReference type="SUPFAM" id="SSF46689">
    <property type="entry name" value="Homeodomain-like"/>
    <property type="match status" value="1"/>
</dbReference>
<feature type="domain" description="HTH araC/xylS-type" evidence="4">
    <location>
        <begin position="234"/>
        <end position="332"/>
    </location>
</feature>
<dbReference type="AlphaFoldDB" id="A0A1C2DLV3"/>
<dbReference type="PANTHER" id="PTHR47894">
    <property type="entry name" value="HTH-TYPE TRANSCRIPTIONAL REGULATOR GADX"/>
    <property type="match status" value="1"/>
</dbReference>
<comment type="caution">
    <text evidence="5">The sequence shown here is derived from an EMBL/GenBank/DDBJ whole genome shotgun (WGS) entry which is preliminary data.</text>
</comment>
<gene>
    <name evidence="5" type="ORF">BBI10_18665</name>
</gene>
<dbReference type="SMART" id="SM00342">
    <property type="entry name" value="HTH_ARAC"/>
    <property type="match status" value="1"/>
</dbReference>
<evidence type="ECO:0000256" key="3">
    <source>
        <dbReference type="ARBA" id="ARBA00023163"/>
    </source>
</evidence>
<dbReference type="Pfam" id="PF12625">
    <property type="entry name" value="Arabinose_bd"/>
    <property type="match status" value="1"/>
</dbReference>
<dbReference type="PRINTS" id="PR00032">
    <property type="entry name" value="HTHARAC"/>
</dbReference>